<keyword evidence="3 7" id="KW-0489">Methyltransferase</keyword>
<feature type="domain" description="Tetrapyrrole methylase" evidence="6">
    <location>
        <begin position="21"/>
        <end position="177"/>
    </location>
</feature>
<dbReference type="InterPro" id="IPR050714">
    <property type="entry name" value="Cobalamin_biosynth_MTase"/>
</dbReference>
<evidence type="ECO:0000256" key="3">
    <source>
        <dbReference type="ARBA" id="ARBA00022603"/>
    </source>
</evidence>
<protein>
    <submittedName>
        <fullName evidence="7">Precorrin-6Y C5,15-methyltransferase (Decarboxylating)</fullName>
    </submittedName>
</protein>
<dbReference type="InterPro" id="IPR014777">
    <property type="entry name" value="4pyrrole_Mease_sub1"/>
</dbReference>
<dbReference type="EMBL" id="FMYF01000001">
    <property type="protein sequence ID" value="SDB79937.1"/>
    <property type="molecule type" value="Genomic_DNA"/>
</dbReference>
<dbReference type="SUPFAM" id="SSF53790">
    <property type="entry name" value="Tetrapyrrole methylase"/>
    <property type="match status" value="1"/>
</dbReference>
<evidence type="ECO:0000313" key="7">
    <source>
        <dbReference type="EMBL" id="SDB79937.1"/>
    </source>
</evidence>
<dbReference type="GO" id="GO:0009236">
    <property type="term" value="P:cobalamin biosynthetic process"/>
    <property type="evidence" value="ECO:0007669"/>
    <property type="project" value="UniProtKB-UniPathway"/>
</dbReference>
<proteinExistence type="predicted"/>
<evidence type="ECO:0000256" key="4">
    <source>
        <dbReference type="ARBA" id="ARBA00022679"/>
    </source>
</evidence>
<reference evidence="7 8" key="1">
    <citation type="submission" date="2016-06" db="EMBL/GenBank/DDBJ databases">
        <authorList>
            <person name="Olsen C.W."/>
            <person name="Carey S."/>
            <person name="Hinshaw L."/>
            <person name="Karasin A.I."/>
        </authorList>
    </citation>
    <scope>NUCLEOTIDE SEQUENCE [LARGE SCALE GENOMIC DNA]</scope>
    <source>
        <strain evidence="7 8">LZ-22</strain>
    </source>
</reference>
<dbReference type="InterPro" id="IPR000878">
    <property type="entry name" value="4pyrrol_Mease"/>
</dbReference>
<dbReference type="CDD" id="cd11644">
    <property type="entry name" value="Precorrin-6Y-MT"/>
    <property type="match status" value="1"/>
</dbReference>
<name>A0A1G6GD64_9ACTN</name>
<dbReference type="InterPro" id="IPR012818">
    <property type="entry name" value="CbiE"/>
</dbReference>
<evidence type="ECO:0000256" key="2">
    <source>
        <dbReference type="ARBA" id="ARBA00022573"/>
    </source>
</evidence>
<dbReference type="Gene3D" id="3.30.950.10">
    <property type="entry name" value="Methyltransferase, Cobalt-precorrin-4 Transmethylase, Domain 2"/>
    <property type="match status" value="1"/>
</dbReference>
<evidence type="ECO:0000313" key="8">
    <source>
        <dbReference type="Proteomes" id="UP000199086"/>
    </source>
</evidence>
<dbReference type="Pfam" id="PF00590">
    <property type="entry name" value="TP_methylase"/>
    <property type="match status" value="1"/>
</dbReference>
<keyword evidence="2" id="KW-0169">Cobalamin biosynthesis</keyword>
<dbReference type="InterPro" id="IPR014776">
    <property type="entry name" value="4pyrrole_Mease_sub2"/>
</dbReference>
<dbReference type="NCBIfam" id="TIGR02467">
    <property type="entry name" value="CbiE"/>
    <property type="match status" value="1"/>
</dbReference>
<dbReference type="AlphaFoldDB" id="A0A1G6GD64"/>
<dbReference type="OrthoDB" id="9787825at2"/>
<dbReference type="GO" id="GO:0008276">
    <property type="term" value="F:protein methyltransferase activity"/>
    <property type="evidence" value="ECO:0007669"/>
    <property type="project" value="InterPro"/>
</dbReference>
<organism evidence="7 8">
    <name type="scientific">Raineyella antarctica</name>
    <dbReference type="NCBI Taxonomy" id="1577474"/>
    <lineage>
        <taxon>Bacteria</taxon>
        <taxon>Bacillati</taxon>
        <taxon>Actinomycetota</taxon>
        <taxon>Actinomycetes</taxon>
        <taxon>Propionibacteriales</taxon>
        <taxon>Propionibacteriaceae</taxon>
        <taxon>Raineyella</taxon>
    </lineage>
</organism>
<dbReference type="STRING" id="1577474.GA0111570_101210"/>
<sequence>MSVTVHGYLGSPSADLREHAARADVVVGGRRHLDALAVPEDRRIVLGSLSSAMVALRALPADTDVLVVASGDPGFYGVVRRLRGEGFRPRVVPTVSSVAMAFAAVGLPWDDAQVASAHGHPLEPTLYACRTWPKVAVLTAPDQGIRELAAAVPDRVFVLAERLGEVDERVRILTREQALALPDVTEPNVVLVLADHPDADSMTGESPALVGMTSKEPR</sequence>
<dbReference type="PANTHER" id="PTHR43182">
    <property type="entry name" value="COBALT-PRECORRIN-6B C(15)-METHYLTRANSFERASE (DECARBOXYLATING)"/>
    <property type="match status" value="1"/>
</dbReference>
<dbReference type="Proteomes" id="UP000199086">
    <property type="component" value="Unassembled WGS sequence"/>
</dbReference>
<keyword evidence="4 7" id="KW-0808">Transferase</keyword>
<keyword evidence="8" id="KW-1185">Reference proteome</keyword>
<keyword evidence="5" id="KW-0949">S-adenosyl-L-methionine</keyword>
<dbReference type="InterPro" id="IPR035996">
    <property type="entry name" value="4pyrrol_Methylase_sf"/>
</dbReference>
<evidence type="ECO:0000259" key="6">
    <source>
        <dbReference type="Pfam" id="PF00590"/>
    </source>
</evidence>
<accession>A0A1G6GD64</accession>
<comment type="pathway">
    <text evidence="1">Cofactor biosynthesis; adenosylcobalamin biosynthesis.</text>
</comment>
<dbReference type="Gene3D" id="3.40.1010.10">
    <property type="entry name" value="Cobalt-precorrin-4 Transmethylase, Domain 1"/>
    <property type="match status" value="1"/>
</dbReference>
<dbReference type="UniPathway" id="UPA00148"/>
<gene>
    <name evidence="7" type="ORF">GA0111570_101210</name>
</gene>
<evidence type="ECO:0000256" key="1">
    <source>
        <dbReference type="ARBA" id="ARBA00004953"/>
    </source>
</evidence>
<dbReference type="PANTHER" id="PTHR43182:SF1">
    <property type="entry name" value="COBALT-PRECORRIN-7 C(5)-METHYLTRANSFERASE"/>
    <property type="match status" value="1"/>
</dbReference>
<evidence type="ECO:0000256" key="5">
    <source>
        <dbReference type="ARBA" id="ARBA00022691"/>
    </source>
</evidence>
<dbReference type="GO" id="GO:0032259">
    <property type="term" value="P:methylation"/>
    <property type="evidence" value="ECO:0007669"/>
    <property type="project" value="UniProtKB-KW"/>
</dbReference>